<dbReference type="Proteomes" id="UP000677152">
    <property type="component" value="Chromosome"/>
</dbReference>
<sequence length="206" mass="22524">MRRDGPRARRPGAERAGLDRRGTTRGTPEENERMVQTADHPSAGETAASNPLAYSPRLVKALPPLEVRGRVLKPYAMFADPARAAEVPDPAWLGERAAAVLGEGLDAGDHPLGFLILHYGCDGDYLLVSQWYDANMLKHWVRGLTPAADGSTTTAPLAQRDLVACVWELEVMRFERDAWVNTVLARGTLDDDARAAYLATTFSGWV</sequence>
<evidence type="ECO:0000313" key="2">
    <source>
        <dbReference type="EMBL" id="QUF04404.1"/>
    </source>
</evidence>
<dbReference type="AlphaFoldDB" id="A0AA45L6D4"/>
<feature type="compositionally biased region" description="Basic and acidic residues" evidence="1">
    <location>
        <begin position="1"/>
        <end position="33"/>
    </location>
</feature>
<proteinExistence type="predicted"/>
<name>A0AA45L6D4_9PSEU</name>
<gene>
    <name evidence="2" type="ORF">KCV87_34750</name>
</gene>
<feature type="region of interest" description="Disordered" evidence="1">
    <location>
        <begin position="1"/>
        <end position="50"/>
    </location>
</feature>
<evidence type="ECO:0000256" key="1">
    <source>
        <dbReference type="SAM" id="MobiDB-lite"/>
    </source>
</evidence>
<accession>A0AA45L6D4</accession>
<dbReference type="EMBL" id="CP073249">
    <property type="protein sequence ID" value="QUF04404.1"/>
    <property type="molecule type" value="Genomic_DNA"/>
</dbReference>
<protein>
    <submittedName>
        <fullName evidence="2">Uncharacterized protein</fullName>
    </submittedName>
</protein>
<evidence type="ECO:0000313" key="3">
    <source>
        <dbReference type="Proteomes" id="UP000677152"/>
    </source>
</evidence>
<organism evidence="2 3">
    <name type="scientific">Actinosynnema pretiosum subsp. pretiosum</name>
    <dbReference type="NCBI Taxonomy" id="103721"/>
    <lineage>
        <taxon>Bacteria</taxon>
        <taxon>Bacillati</taxon>
        <taxon>Actinomycetota</taxon>
        <taxon>Actinomycetes</taxon>
        <taxon>Pseudonocardiales</taxon>
        <taxon>Pseudonocardiaceae</taxon>
        <taxon>Actinosynnema</taxon>
    </lineage>
</organism>
<reference evidence="2" key="1">
    <citation type="submission" date="2021-04" db="EMBL/GenBank/DDBJ databases">
        <title>Genomic sequence of Actinosynnema pretiosum subsp. pretiosum ATCC 31280 (C-14919).</title>
        <authorList>
            <person name="Bai L."/>
            <person name="Wang X."/>
            <person name="Xiao Y."/>
        </authorList>
    </citation>
    <scope>NUCLEOTIDE SEQUENCE</scope>
    <source>
        <strain evidence="2">ATCC 31280</strain>
    </source>
</reference>